<protein>
    <submittedName>
        <fullName evidence="3">Uncharacterized protein</fullName>
    </submittedName>
</protein>
<feature type="region of interest" description="Disordered" evidence="1">
    <location>
        <begin position="85"/>
        <end position="134"/>
    </location>
</feature>
<feature type="transmembrane region" description="Helical" evidence="2">
    <location>
        <begin position="35"/>
        <end position="58"/>
    </location>
</feature>
<reference evidence="3 4" key="1">
    <citation type="submission" date="2024-02" db="EMBL/GenBank/DDBJ databases">
        <title>Chromosome-scale genome assembly of the rough periwinkle Littorina saxatilis.</title>
        <authorList>
            <person name="De Jode A."/>
            <person name="Faria R."/>
            <person name="Formenti G."/>
            <person name="Sims Y."/>
            <person name="Smith T.P."/>
            <person name="Tracey A."/>
            <person name="Wood J.M.D."/>
            <person name="Zagrodzka Z.B."/>
            <person name="Johannesson K."/>
            <person name="Butlin R.K."/>
            <person name="Leder E.H."/>
        </authorList>
    </citation>
    <scope>NUCLEOTIDE SEQUENCE [LARGE SCALE GENOMIC DNA]</scope>
    <source>
        <strain evidence="3">Snail1</strain>
        <tissue evidence="3">Muscle</tissue>
    </source>
</reference>
<keyword evidence="2" id="KW-1133">Transmembrane helix</keyword>
<evidence type="ECO:0000313" key="3">
    <source>
        <dbReference type="EMBL" id="KAK7109841.1"/>
    </source>
</evidence>
<gene>
    <name evidence="3" type="ORF">V1264_013819</name>
</gene>
<keyword evidence="4" id="KW-1185">Reference proteome</keyword>
<proteinExistence type="predicted"/>
<dbReference type="AlphaFoldDB" id="A0AAN9BP07"/>
<name>A0AAN9BP07_9CAEN</name>
<organism evidence="3 4">
    <name type="scientific">Littorina saxatilis</name>
    <dbReference type="NCBI Taxonomy" id="31220"/>
    <lineage>
        <taxon>Eukaryota</taxon>
        <taxon>Metazoa</taxon>
        <taxon>Spiralia</taxon>
        <taxon>Lophotrochozoa</taxon>
        <taxon>Mollusca</taxon>
        <taxon>Gastropoda</taxon>
        <taxon>Caenogastropoda</taxon>
        <taxon>Littorinimorpha</taxon>
        <taxon>Littorinoidea</taxon>
        <taxon>Littorinidae</taxon>
        <taxon>Littorina</taxon>
    </lineage>
</organism>
<evidence type="ECO:0000256" key="1">
    <source>
        <dbReference type="SAM" id="MobiDB-lite"/>
    </source>
</evidence>
<keyword evidence="2" id="KW-0812">Transmembrane</keyword>
<keyword evidence="2" id="KW-0472">Membrane</keyword>
<comment type="caution">
    <text evidence="3">The sequence shown here is derived from an EMBL/GenBank/DDBJ whole genome shotgun (WGS) entry which is preliminary data.</text>
</comment>
<dbReference type="Proteomes" id="UP001374579">
    <property type="component" value="Unassembled WGS sequence"/>
</dbReference>
<evidence type="ECO:0000256" key="2">
    <source>
        <dbReference type="SAM" id="Phobius"/>
    </source>
</evidence>
<evidence type="ECO:0000313" key="4">
    <source>
        <dbReference type="Proteomes" id="UP001374579"/>
    </source>
</evidence>
<dbReference type="EMBL" id="JBAMIC010000003">
    <property type="protein sequence ID" value="KAK7109841.1"/>
    <property type="molecule type" value="Genomic_DNA"/>
</dbReference>
<sequence length="148" mass="16568">MLADRVEYELSTPGGVQAGKTLDTPNCSREEDNTVVVGITMLVLLALFLSLAVWAGCYDRSNRKNADKTEVNASSLQVLMQTIDHMQATKNTREDQMPDNVDEESLRSEESDKTDEEPSDDSGTATRLRKGRHAQDHLIRDSIIRFLK</sequence>
<accession>A0AAN9BP07</accession>